<protein>
    <submittedName>
        <fullName evidence="1">Uncharacterized protein</fullName>
    </submittedName>
</protein>
<evidence type="ECO:0000313" key="1">
    <source>
        <dbReference type="EMBL" id="MFE9173104.1"/>
    </source>
</evidence>
<gene>
    <name evidence="1" type="ORF">ACFYNZ_27165</name>
</gene>
<comment type="caution">
    <text evidence="1">The sequence shown here is derived from an EMBL/GenBank/DDBJ whole genome shotgun (WGS) entry which is preliminary data.</text>
</comment>
<dbReference type="Proteomes" id="UP001601197">
    <property type="component" value="Unassembled WGS sequence"/>
</dbReference>
<evidence type="ECO:0000313" key="2">
    <source>
        <dbReference type="Proteomes" id="UP001601197"/>
    </source>
</evidence>
<dbReference type="RefSeq" id="WP_388351416.1">
    <property type="nucleotide sequence ID" value="NZ_JBIAFJ010000030.1"/>
</dbReference>
<sequence>MSRGTNTLGGGGNFGRSKSSICAADSLYDWPSLRIWAAASRRTFSWSAFRAASSLADLVLIAAASGSLWAATAAARFACAPLVSRGIDACAVAIAFDAWPSHFAAPSLKSPSRRAELARSLAHMRNASAPSPFHATHCGRTFSSSAIFRISSAAVVRRSAAACTSPAFARSSHASICS</sequence>
<accession>A0ABW6L0E6</accession>
<keyword evidence="2" id="KW-1185">Reference proteome</keyword>
<name>A0ABW6L0E6_9ACTN</name>
<dbReference type="EMBL" id="JBIAFJ010000030">
    <property type="protein sequence ID" value="MFE9173104.1"/>
    <property type="molecule type" value="Genomic_DNA"/>
</dbReference>
<proteinExistence type="predicted"/>
<reference evidence="1 2" key="1">
    <citation type="submission" date="2024-10" db="EMBL/GenBank/DDBJ databases">
        <title>The Natural Products Discovery Center: Release of the First 8490 Sequenced Strains for Exploring Actinobacteria Biosynthetic Diversity.</title>
        <authorList>
            <person name="Kalkreuter E."/>
            <person name="Kautsar S.A."/>
            <person name="Yang D."/>
            <person name="Bader C.D."/>
            <person name="Teijaro C.N."/>
            <person name="Fluegel L."/>
            <person name="Davis C.M."/>
            <person name="Simpson J.R."/>
            <person name="Lauterbach L."/>
            <person name="Steele A.D."/>
            <person name="Gui C."/>
            <person name="Meng S."/>
            <person name="Li G."/>
            <person name="Viehrig K."/>
            <person name="Ye F."/>
            <person name="Su P."/>
            <person name="Kiefer A.F."/>
            <person name="Nichols A."/>
            <person name="Cepeda A.J."/>
            <person name="Yan W."/>
            <person name="Fan B."/>
            <person name="Jiang Y."/>
            <person name="Adhikari A."/>
            <person name="Zheng C.-J."/>
            <person name="Schuster L."/>
            <person name="Cowan T.M."/>
            <person name="Smanski M.J."/>
            <person name="Chevrette M.G."/>
            <person name="De Carvalho L.P.S."/>
            <person name="Shen B."/>
        </authorList>
    </citation>
    <scope>NUCLEOTIDE SEQUENCE [LARGE SCALE GENOMIC DNA]</scope>
    <source>
        <strain evidence="1 2">NPDC007147</strain>
    </source>
</reference>
<organism evidence="1 2">
    <name type="scientific">Streptomyces kebangsaanensis</name>
    <dbReference type="NCBI Taxonomy" id="864058"/>
    <lineage>
        <taxon>Bacteria</taxon>
        <taxon>Bacillati</taxon>
        <taxon>Actinomycetota</taxon>
        <taxon>Actinomycetes</taxon>
        <taxon>Kitasatosporales</taxon>
        <taxon>Streptomycetaceae</taxon>
        <taxon>Streptomyces</taxon>
    </lineage>
</organism>